<dbReference type="Proteomes" id="UP000193224">
    <property type="component" value="Unassembled WGS sequence"/>
</dbReference>
<dbReference type="AlphaFoldDB" id="A0A1X7BYG1"/>
<evidence type="ECO:0000256" key="3">
    <source>
        <dbReference type="ARBA" id="ARBA00023125"/>
    </source>
</evidence>
<evidence type="ECO:0000256" key="2">
    <source>
        <dbReference type="ARBA" id="ARBA00023015"/>
    </source>
</evidence>
<evidence type="ECO:0000259" key="5">
    <source>
        <dbReference type="PROSITE" id="PS50931"/>
    </source>
</evidence>
<dbReference type="GO" id="GO:0000976">
    <property type="term" value="F:transcription cis-regulatory region binding"/>
    <property type="evidence" value="ECO:0007669"/>
    <property type="project" value="TreeGrafter"/>
</dbReference>
<dbReference type="Pfam" id="PF03466">
    <property type="entry name" value="LysR_substrate"/>
    <property type="match status" value="1"/>
</dbReference>
<name>A0A1X7BYG1_9RHOB</name>
<dbReference type="PANTHER" id="PTHR30126">
    <property type="entry name" value="HTH-TYPE TRANSCRIPTIONAL REGULATOR"/>
    <property type="match status" value="1"/>
</dbReference>
<gene>
    <name evidence="6" type="primary">oxyR_8</name>
    <name evidence="6" type="ORF">ROA7745_04520</name>
</gene>
<dbReference type="SUPFAM" id="SSF53850">
    <property type="entry name" value="Periplasmic binding protein-like II"/>
    <property type="match status" value="1"/>
</dbReference>
<dbReference type="InterPro" id="IPR036388">
    <property type="entry name" value="WH-like_DNA-bd_sf"/>
</dbReference>
<feature type="domain" description="HTH lysR-type" evidence="5">
    <location>
        <begin position="52"/>
        <end position="108"/>
    </location>
</feature>
<dbReference type="Gene3D" id="3.40.190.10">
    <property type="entry name" value="Periplasmic binding protein-like II"/>
    <property type="match status" value="2"/>
</dbReference>
<evidence type="ECO:0000313" key="6">
    <source>
        <dbReference type="EMBL" id="SMC14651.1"/>
    </source>
</evidence>
<dbReference type="Pfam" id="PF00126">
    <property type="entry name" value="HTH_1"/>
    <property type="match status" value="1"/>
</dbReference>
<keyword evidence="7" id="KW-1185">Reference proteome</keyword>
<dbReference type="CDD" id="cd05466">
    <property type="entry name" value="PBP2_LTTR_substrate"/>
    <property type="match status" value="1"/>
</dbReference>
<sequence>MTFRLGYPPIQVWIAAHHLVPVLKVVAAVKNYTLQFDTFVVFNAFMRISGSDIHLLSVFDSVVRNNGFSAAQAELGLSQPTISNHITALEERIGVKLCQRGRRGFLLTEKGQMVHEVAKQLMDTLSEQSDHLTALKGSLVGELKLATVDCIASDENLKLPDAIRIFSNTASAARLRLFVEPPQSILSGIAGGAFHLGFGSFDNRIQGLRYETLYTESHSLYCAKDHPLFGLPSSKLKQDMCYAYPWAHRGYWSRQRKKSIKMHDLDRVVLNIEAQILLVLSGSYLGLLPDHAAQQYVAAERLRRLPETEDDFACEMQLVSKSGPQPKIIDKFREILKAEYA</sequence>
<organism evidence="6 7">
    <name type="scientific">Roseovarius aestuarii</name>
    <dbReference type="NCBI Taxonomy" id="475083"/>
    <lineage>
        <taxon>Bacteria</taxon>
        <taxon>Pseudomonadati</taxon>
        <taxon>Pseudomonadota</taxon>
        <taxon>Alphaproteobacteria</taxon>
        <taxon>Rhodobacterales</taxon>
        <taxon>Roseobacteraceae</taxon>
        <taxon>Roseovarius</taxon>
    </lineage>
</organism>
<dbReference type="InterPro" id="IPR000847">
    <property type="entry name" value="LysR_HTH_N"/>
</dbReference>
<evidence type="ECO:0000256" key="1">
    <source>
        <dbReference type="ARBA" id="ARBA00009437"/>
    </source>
</evidence>
<evidence type="ECO:0000256" key="4">
    <source>
        <dbReference type="ARBA" id="ARBA00023163"/>
    </source>
</evidence>
<reference evidence="6 7" key="1">
    <citation type="submission" date="2017-03" db="EMBL/GenBank/DDBJ databases">
        <authorList>
            <person name="Afonso C.L."/>
            <person name="Miller P.J."/>
            <person name="Scott M.A."/>
            <person name="Spackman E."/>
            <person name="Goraichik I."/>
            <person name="Dimitrov K.M."/>
            <person name="Suarez D.L."/>
            <person name="Swayne D.E."/>
        </authorList>
    </citation>
    <scope>NUCLEOTIDE SEQUENCE [LARGE SCALE GENOMIC DNA]</scope>
    <source>
        <strain evidence="6 7">CECT 7745</strain>
    </source>
</reference>
<dbReference type="InterPro" id="IPR005119">
    <property type="entry name" value="LysR_subst-bd"/>
</dbReference>
<keyword evidence="3" id="KW-0238">DNA-binding</keyword>
<dbReference type="PANTHER" id="PTHR30126:SF98">
    <property type="entry name" value="HTH-TYPE TRANSCRIPTIONAL ACTIVATOR BAUR"/>
    <property type="match status" value="1"/>
</dbReference>
<dbReference type="Gene3D" id="1.10.10.10">
    <property type="entry name" value="Winged helix-like DNA-binding domain superfamily/Winged helix DNA-binding domain"/>
    <property type="match status" value="1"/>
</dbReference>
<keyword evidence="4" id="KW-0804">Transcription</keyword>
<proteinExistence type="inferred from homology"/>
<comment type="similarity">
    <text evidence="1">Belongs to the LysR transcriptional regulatory family.</text>
</comment>
<dbReference type="PRINTS" id="PR00039">
    <property type="entry name" value="HTHLYSR"/>
</dbReference>
<dbReference type="InterPro" id="IPR036390">
    <property type="entry name" value="WH_DNA-bd_sf"/>
</dbReference>
<protein>
    <submittedName>
        <fullName evidence="6">Putative hydrogen peroxide-inducible genes activator</fullName>
    </submittedName>
</protein>
<evidence type="ECO:0000313" key="7">
    <source>
        <dbReference type="Proteomes" id="UP000193224"/>
    </source>
</evidence>
<dbReference type="PROSITE" id="PS50931">
    <property type="entry name" value="HTH_LYSR"/>
    <property type="match status" value="1"/>
</dbReference>
<keyword evidence="2" id="KW-0805">Transcription regulation</keyword>
<dbReference type="SUPFAM" id="SSF46785">
    <property type="entry name" value="Winged helix' DNA-binding domain"/>
    <property type="match status" value="1"/>
</dbReference>
<dbReference type="EMBL" id="FWXB01000034">
    <property type="protein sequence ID" value="SMC14651.1"/>
    <property type="molecule type" value="Genomic_DNA"/>
</dbReference>
<dbReference type="GO" id="GO:0003700">
    <property type="term" value="F:DNA-binding transcription factor activity"/>
    <property type="evidence" value="ECO:0007669"/>
    <property type="project" value="InterPro"/>
</dbReference>
<accession>A0A1X7BYG1</accession>